<dbReference type="NCBIfam" id="TIGR01251">
    <property type="entry name" value="ribP_PPkin"/>
    <property type="match status" value="1"/>
</dbReference>
<keyword evidence="4" id="KW-0547">Nucleotide-binding</keyword>
<dbReference type="GO" id="GO:0016301">
    <property type="term" value="F:kinase activity"/>
    <property type="evidence" value="ECO:0007669"/>
    <property type="project" value="UniProtKB-KW"/>
</dbReference>
<dbReference type="PANTHER" id="PTHR10210:SF32">
    <property type="entry name" value="RIBOSE-PHOSPHATE PYROPHOSPHOKINASE 2"/>
    <property type="match status" value="1"/>
</dbReference>
<comment type="catalytic activity">
    <reaction evidence="7">
        <text>D-ribose 5-phosphate + ATP = 5-phospho-alpha-D-ribose 1-diphosphate + AMP + H(+)</text>
        <dbReference type="Rhea" id="RHEA:15609"/>
        <dbReference type="ChEBI" id="CHEBI:15378"/>
        <dbReference type="ChEBI" id="CHEBI:30616"/>
        <dbReference type="ChEBI" id="CHEBI:58017"/>
        <dbReference type="ChEBI" id="CHEBI:78346"/>
        <dbReference type="ChEBI" id="CHEBI:456215"/>
        <dbReference type="EC" id="2.7.6.1"/>
    </reaction>
</comment>
<proteinExistence type="inferred from homology"/>
<keyword evidence="3 8" id="KW-0545">Nucleotide biosynthesis</keyword>
<dbReference type="AlphaFoldDB" id="A0A2T5Y9N3"/>
<dbReference type="PANTHER" id="PTHR10210">
    <property type="entry name" value="RIBOSE-PHOSPHATE DIPHOSPHOKINASE FAMILY MEMBER"/>
    <property type="match status" value="1"/>
</dbReference>
<dbReference type="Pfam" id="PF13793">
    <property type="entry name" value="Pribosyltran_N"/>
    <property type="match status" value="1"/>
</dbReference>
<evidence type="ECO:0000256" key="5">
    <source>
        <dbReference type="ARBA" id="ARBA00022777"/>
    </source>
</evidence>
<keyword evidence="12" id="KW-1185">Reference proteome</keyword>
<dbReference type="InterPro" id="IPR000836">
    <property type="entry name" value="PRTase_dom"/>
</dbReference>
<comment type="caution">
    <text evidence="11">The sequence shown here is derived from an EMBL/GenBank/DDBJ whole genome shotgun (WGS) entry which is preliminary data.</text>
</comment>
<dbReference type="GO" id="GO:0000287">
    <property type="term" value="F:magnesium ion binding"/>
    <property type="evidence" value="ECO:0007669"/>
    <property type="project" value="InterPro"/>
</dbReference>
<evidence type="ECO:0000256" key="4">
    <source>
        <dbReference type="ARBA" id="ARBA00022741"/>
    </source>
</evidence>
<dbReference type="GO" id="GO:0006164">
    <property type="term" value="P:purine nucleotide biosynthetic process"/>
    <property type="evidence" value="ECO:0007669"/>
    <property type="project" value="TreeGrafter"/>
</dbReference>
<evidence type="ECO:0000259" key="10">
    <source>
        <dbReference type="Pfam" id="PF13793"/>
    </source>
</evidence>
<evidence type="ECO:0000256" key="3">
    <source>
        <dbReference type="ARBA" id="ARBA00022727"/>
    </source>
</evidence>
<dbReference type="EC" id="2.7.6.1" evidence="1"/>
<dbReference type="OrthoDB" id="643885at2"/>
<dbReference type="NCBIfam" id="NF005537">
    <property type="entry name" value="PRK07199.1"/>
    <property type="match status" value="1"/>
</dbReference>
<dbReference type="InterPro" id="IPR005946">
    <property type="entry name" value="Rib-P_diPkinase"/>
</dbReference>
<gene>
    <name evidence="11" type="ORF">C8N40_11332</name>
</gene>
<dbReference type="GO" id="GO:0004749">
    <property type="term" value="F:ribose phosphate diphosphokinase activity"/>
    <property type="evidence" value="ECO:0007669"/>
    <property type="project" value="UniProtKB-EC"/>
</dbReference>
<evidence type="ECO:0000313" key="11">
    <source>
        <dbReference type="EMBL" id="PTX13110.1"/>
    </source>
</evidence>
<sequence>MDWLIFGFPGNENLAGQLSEQLQIPCGSAIIRHFPDGESYIRILSDVQNKNVLLVLTLDHPDDKLLPLYFFTLAARELGAKKIGLVAPYLAYMRQDKQFLPGEAVTSGYFAHLLSQLTDWIVTIDPHLHRRGSMSEIYTVPVTVLHAAPLISKWIKDNVKNALIVGPDSESDQWVKEVAQEAGVPYIVLEKVRKGDRQIEIKIPDVSAWIHRQPVLVDDIISTAKTMIITTQHLVREGFQNPICIGVHAIFADNAFEELQAAGAEQIITCDTIPHSSNNISVATLILPDLLSITKEKE</sequence>
<dbReference type="GO" id="GO:0006015">
    <property type="term" value="P:5-phosphoribose 1-diphosphate biosynthetic process"/>
    <property type="evidence" value="ECO:0007669"/>
    <property type="project" value="TreeGrafter"/>
</dbReference>
<comment type="similarity">
    <text evidence="8">Belongs to the ribose-phosphate pyrophosphokinase family.</text>
</comment>
<evidence type="ECO:0000259" key="9">
    <source>
        <dbReference type="Pfam" id="PF00156"/>
    </source>
</evidence>
<dbReference type="CDD" id="cd06223">
    <property type="entry name" value="PRTases_typeI"/>
    <property type="match status" value="1"/>
</dbReference>
<dbReference type="GO" id="GO:0005737">
    <property type="term" value="C:cytoplasm"/>
    <property type="evidence" value="ECO:0007669"/>
    <property type="project" value="TreeGrafter"/>
</dbReference>
<keyword evidence="6" id="KW-0067">ATP-binding</keyword>
<reference evidence="11 12" key="1">
    <citation type="submission" date="2018-04" db="EMBL/GenBank/DDBJ databases">
        <title>Genomic Encyclopedia of Archaeal and Bacterial Type Strains, Phase II (KMG-II): from individual species to whole genera.</title>
        <authorList>
            <person name="Goeker M."/>
        </authorList>
    </citation>
    <scope>NUCLEOTIDE SEQUENCE [LARGE SCALE GENOMIC DNA]</scope>
    <source>
        <strain evidence="11 12">DSM 100162</strain>
    </source>
</reference>
<dbReference type="GO" id="GO:0002189">
    <property type="term" value="C:ribose phosphate diphosphokinase complex"/>
    <property type="evidence" value="ECO:0007669"/>
    <property type="project" value="TreeGrafter"/>
</dbReference>
<organism evidence="11 12">
    <name type="scientific">Pontibacter mucosus</name>
    <dbReference type="NCBI Taxonomy" id="1649266"/>
    <lineage>
        <taxon>Bacteria</taxon>
        <taxon>Pseudomonadati</taxon>
        <taxon>Bacteroidota</taxon>
        <taxon>Cytophagia</taxon>
        <taxon>Cytophagales</taxon>
        <taxon>Hymenobacteraceae</taxon>
        <taxon>Pontibacter</taxon>
    </lineage>
</organism>
<dbReference type="Pfam" id="PF00156">
    <property type="entry name" value="Pribosyltran"/>
    <property type="match status" value="1"/>
</dbReference>
<keyword evidence="2" id="KW-0808">Transferase</keyword>
<dbReference type="RefSeq" id="WP_108213637.1">
    <property type="nucleotide sequence ID" value="NZ_QBKI01000013.1"/>
</dbReference>
<evidence type="ECO:0000256" key="2">
    <source>
        <dbReference type="ARBA" id="ARBA00022679"/>
    </source>
</evidence>
<dbReference type="GO" id="GO:0005524">
    <property type="term" value="F:ATP binding"/>
    <property type="evidence" value="ECO:0007669"/>
    <property type="project" value="UniProtKB-KW"/>
</dbReference>
<dbReference type="Gene3D" id="3.40.50.2020">
    <property type="match status" value="2"/>
</dbReference>
<name>A0A2T5Y9N3_9BACT</name>
<dbReference type="SMART" id="SM01400">
    <property type="entry name" value="Pribosyltran_N"/>
    <property type="match status" value="1"/>
</dbReference>
<keyword evidence="5 11" id="KW-0418">Kinase</keyword>
<evidence type="ECO:0000256" key="1">
    <source>
        <dbReference type="ARBA" id="ARBA00013247"/>
    </source>
</evidence>
<evidence type="ECO:0000256" key="8">
    <source>
        <dbReference type="RuleBase" id="RU004324"/>
    </source>
</evidence>
<dbReference type="Proteomes" id="UP000244225">
    <property type="component" value="Unassembled WGS sequence"/>
</dbReference>
<dbReference type="InterPro" id="IPR029057">
    <property type="entry name" value="PRTase-like"/>
</dbReference>
<feature type="domain" description="Phosphoribosyltransferase" evidence="9">
    <location>
        <begin position="135"/>
        <end position="271"/>
    </location>
</feature>
<evidence type="ECO:0000256" key="7">
    <source>
        <dbReference type="ARBA" id="ARBA00049535"/>
    </source>
</evidence>
<protein>
    <recommendedName>
        <fullName evidence="1">ribose-phosphate diphosphokinase</fullName>
        <ecNumber evidence="1">2.7.6.1</ecNumber>
    </recommendedName>
</protein>
<accession>A0A2T5Y9N3</accession>
<dbReference type="InterPro" id="IPR029099">
    <property type="entry name" value="Pribosyltran_N"/>
</dbReference>
<dbReference type="EMBL" id="QBKI01000013">
    <property type="protein sequence ID" value="PTX13110.1"/>
    <property type="molecule type" value="Genomic_DNA"/>
</dbReference>
<evidence type="ECO:0000256" key="6">
    <source>
        <dbReference type="ARBA" id="ARBA00022840"/>
    </source>
</evidence>
<evidence type="ECO:0000313" key="12">
    <source>
        <dbReference type="Proteomes" id="UP000244225"/>
    </source>
</evidence>
<dbReference type="SUPFAM" id="SSF53271">
    <property type="entry name" value="PRTase-like"/>
    <property type="match status" value="2"/>
</dbReference>
<feature type="domain" description="Ribose-phosphate pyrophosphokinase N-terminal" evidence="10">
    <location>
        <begin position="5"/>
        <end position="116"/>
    </location>
</feature>